<dbReference type="GO" id="GO:0017111">
    <property type="term" value="F:ribonucleoside triphosphate phosphatase activity"/>
    <property type="evidence" value="ECO:0007669"/>
    <property type="project" value="InterPro"/>
</dbReference>
<comment type="caution">
    <text evidence="1">The sequence shown here is derived from an EMBL/GenBank/DDBJ whole genome shotgun (WGS) entry which is preliminary data.</text>
</comment>
<accession>A0A095U4Y5</accession>
<sequence length="163" mass="18976">MFLIMEKKPKIVVLSGKIKTGKSSSLLNWIKHKKVSGFLTPTIEGRKEFYDIEKEAYYPYQLEKKTSDSVIIGDFILNKNTFKLSNIIIKESSQKKFDWIIIDEIGKLELQNKGHNILFKKLLRNSNSNLLIVVRSNLLDEVIIKYNLNEINIIGIDDLRELY</sequence>
<dbReference type="EMBL" id="JRHH01000001">
    <property type="protein sequence ID" value="KGD69703.1"/>
    <property type="molecule type" value="Genomic_DNA"/>
</dbReference>
<evidence type="ECO:0008006" key="3">
    <source>
        <dbReference type="Google" id="ProtNLM"/>
    </source>
</evidence>
<dbReference type="Proteomes" id="UP000029554">
    <property type="component" value="Unassembled WGS sequence"/>
</dbReference>
<dbReference type="InterPro" id="IPR027417">
    <property type="entry name" value="P-loop_NTPase"/>
</dbReference>
<dbReference type="STRING" id="1453498.LG45_02795"/>
<dbReference type="Pfam" id="PF03266">
    <property type="entry name" value="NTPase_1"/>
    <property type="match status" value="1"/>
</dbReference>
<dbReference type="OrthoDB" id="9788394at2"/>
<organism evidence="1 2">
    <name type="scientific">Flavobacterium aquatile LMG 4008 = ATCC 11947</name>
    <dbReference type="NCBI Taxonomy" id="1453498"/>
    <lineage>
        <taxon>Bacteria</taxon>
        <taxon>Pseudomonadati</taxon>
        <taxon>Bacteroidota</taxon>
        <taxon>Flavobacteriia</taxon>
        <taxon>Flavobacteriales</taxon>
        <taxon>Flavobacteriaceae</taxon>
        <taxon>Flavobacterium</taxon>
    </lineage>
</organism>
<dbReference type="Gene3D" id="3.40.50.300">
    <property type="entry name" value="P-loop containing nucleotide triphosphate hydrolases"/>
    <property type="match status" value="1"/>
</dbReference>
<dbReference type="InterPro" id="IPR004948">
    <property type="entry name" value="Nuc-triphosphatase_THEP1"/>
</dbReference>
<protein>
    <recommendedName>
        <fullName evidence="3">Nucleotide kinase</fullName>
    </recommendedName>
</protein>
<dbReference type="eggNOG" id="ENOG5031AYP">
    <property type="taxonomic scope" value="Bacteria"/>
</dbReference>
<gene>
    <name evidence="1" type="ORF">LG45_02795</name>
</gene>
<dbReference type="AlphaFoldDB" id="A0A095U4Y5"/>
<dbReference type="SUPFAM" id="SSF52540">
    <property type="entry name" value="P-loop containing nucleoside triphosphate hydrolases"/>
    <property type="match status" value="1"/>
</dbReference>
<reference evidence="1 2" key="1">
    <citation type="submission" date="2014-09" db="EMBL/GenBank/DDBJ databases">
        <title>Whole Genome Shotgun of Flavobacterium aquatile LMG 4008.</title>
        <authorList>
            <person name="Gale A.N."/>
            <person name="Pipes S.E."/>
            <person name="Newman J.D."/>
        </authorList>
    </citation>
    <scope>NUCLEOTIDE SEQUENCE [LARGE SCALE GENOMIC DNA]</scope>
    <source>
        <strain evidence="1 2">LMG 4008</strain>
    </source>
</reference>
<name>A0A095U4Y5_9FLAO</name>
<proteinExistence type="predicted"/>
<evidence type="ECO:0000313" key="1">
    <source>
        <dbReference type="EMBL" id="KGD69703.1"/>
    </source>
</evidence>
<evidence type="ECO:0000313" key="2">
    <source>
        <dbReference type="Proteomes" id="UP000029554"/>
    </source>
</evidence>
<keyword evidence="2" id="KW-1185">Reference proteome</keyword>